<dbReference type="OrthoDB" id="10264154at2759"/>
<accession>A0A7L4GW22</accession>
<dbReference type="InterPro" id="IPR011053">
    <property type="entry name" value="Single_hybrid_motif"/>
</dbReference>
<organism evidence="1 2">
    <name type="scientific">Podargus strigoides</name>
    <name type="common">Tawny frogmouth</name>
    <name type="synonym">Caprimulgus strigoides</name>
    <dbReference type="NCBI Taxonomy" id="8905"/>
    <lineage>
        <taxon>Eukaryota</taxon>
        <taxon>Metazoa</taxon>
        <taxon>Chordata</taxon>
        <taxon>Craniata</taxon>
        <taxon>Vertebrata</taxon>
        <taxon>Euteleostomi</taxon>
        <taxon>Archelosauria</taxon>
        <taxon>Archosauria</taxon>
        <taxon>Dinosauria</taxon>
        <taxon>Saurischia</taxon>
        <taxon>Theropoda</taxon>
        <taxon>Coelurosauria</taxon>
        <taxon>Aves</taxon>
        <taxon>Neognathae</taxon>
        <taxon>Neoaves</taxon>
        <taxon>Strisores</taxon>
        <taxon>Caprimulgiformes</taxon>
        <taxon>Podargidae</taxon>
        <taxon>Podargus</taxon>
    </lineage>
</organism>
<evidence type="ECO:0000313" key="1">
    <source>
        <dbReference type="EMBL" id="NXX17436.1"/>
    </source>
</evidence>
<dbReference type="Pfam" id="PF01597">
    <property type="entry name" value="GCV_H"/>
    <property type="match status" value="1"/>
</dbReference>
<dbReference type="GO" id="GO:0005739">
    <property type="term" value="C:mitochondrion"/>
    <property type="evidence" value="ECO:0007669"/>
    <property type="project" value="TreeGrafter"/>
</dbReference>
<dbReference type="AlphaFoldDB" id="A0A7L4GW22"/>
<dbReference type="GO" id="GO:0019464">
    <property type="term" value="P:glycine decarboxylation via glycine cleavage system"/>
    <property type="evidence" value="ECO:0007669"/>
    <property type="project" value="InterPro"/>
</dbReference>
<evidence type="ECO:0000313" key="2">
    <source>
        <dbReference type="Proteomes" id="UP000584326"/>
    </source>
</evidence>
<feature type="non-terminal residue" evidence="1">
    <location>
        <position position="53"/>
    </location>
</feature>
<keyword evidence="2" id="KW-1185">Reference proteome</keyword>
<sequence>VSARKFTDKHEWVSVENGIGTVGISNFAQEALGDAFYCSLPETGTKLSKHGKF</sequence>
<protein>
    <submittedName>
        <fullName evidence="1">GCSH protein</fullName>
    </submittedName>
</protein>
<feature type="non-terminal residue" evidence="1">
    <location>
        <position position="1"/>
    </location>
</feature>
<dbReference type="InterPro" id="IPR002930">
    <property type="entry name" value="GCV_H"/>
</dbReference>
<dbReference type="SUPFAM" id="SSF51230">
    <property type="entry name" value="Single hybrid motif"/>
    <property type="match status" value="1"/>
</dbReference>
<name>A0A7L4GW22_PODST</name>
<dbReference type="GO" id="GO:0009249">
    <property type="term" value="P:protein lipoylation"/>
    <property type="evidence" value="ECO:0007669"/>
    <property type="project" value="TreeGrafter"/>
</dbReference>
<dbReference type="Gene3D" id="2.40.50.100">
    <property type="match status" value="1"/>
</dbReference>
<dbReference type="EMBL" id="VZTK01017251">
    <property type="protein sequence ID" value="NXX17436.1"/>
    <property type="molecule type" value="Genomic_DNA"/>
</dbReference>
<gene>
    <name evidence="1" type="primary">Gcsh_1</name>
    <name evidence="1" type="ORF">PODSTR_R03777</name>
</gene>
<dbReference type="Proteomes" id="UP000584326">
    <property type="component" value="Unassembled WGS sequence"/>
</dbReference>
<dbReference type="GO" id="GO:0005960">
    <property type="term" value="C:glycine cleavage complex"/>
    <property type="evidence" value="ECO:0007669"/>
    <property type="project" value="InterPro"/>
</dbReference>
<reference evidence="1 2" key="1">
    <citation type="submission" date="2020-02" db="EMBL/GenBank/DDBJ databases">
        <title>Bird 10,000 Genomes (B10K) Project - Family phase.</title>
        <authorList>
            <person name="Zhang G."/>
        </authorList>
    </citation>
    <scope>NUCLEOTIDE SEQUENCE [LARGE SCALE GENOMIC DNA]</scope>
    <source>
        <strain evidence="1">B10K-DU-001-40</strain>
        <tissue evidence="1">Muscle</tissue>
    </source>
</reference>
<dbReference type="PANTHER" id="PTHR11715:SF3">
    <property type="entry name" value="GLYCINE CLEAVAGE SYSTEM H PROTEIN-RELATED"/>
    <property type="match status" value="1"/>
</dbReference>
<dbReference type="PANTHER" id="PTHR11715">
    <property type="entry name" value="GLYCINE CLEAVAGE SYSTEM H PROTEIN"/>
    <property type="match status" value="1"/>
</dbReference>
<comment type="caution">
    <text evidence="1">The sequence shown here is derived from an EMBL/GenBank/DDBJ whole genome shotgun (WGS) entry which is preliminary data.</text>
</comment>
<dbReference type="InterPro" id="IPR033753">
    <property type="entry name" value="GCV_H/Fam206"/>
</dbReference>
<proteinExistence type="predicted"/>